<organism evidence="2 3">
    <name type="scientific">Pristionchus mayeri</name>
    <dbReference type="NCBI Taxonomy" id="1317129"/>
    <lineage>
        <taxon>Eukaryota</taxon>
        <taxon>Metazoa</taxon>
        <taxon>Ecdysozoa</taxon>
        <taxon>Nematoda</taxon>
        <taxon>Chromadorea</taxon>
        <taxon>Rhabditida</taxon>
        <taxon>Rhabditina</taxon>
        <taxon>Diplogasteromorpha</taxon>
        <taxon>Diplogasteroidea</taxon>
        <taxon>Neodiplogasteridae</taxon>
        <taxon>Pristionchus</taxon>
    </lineage>
</organism>
<feature type="compositionally biased region" description="Low complexity" evidence="1">
    <location>
        <begin position="7"/>
        <end position="30"/>
    </location>
</feature>
<dbReference type="AlphaFoldDB" id="A0AAN5D6X5"/>
<evidence type="ECO:0000313" key="3">
    <source>
        <dbReference type="Proteomes" id="UP001328107"/>
    </source>
</evidence>
<evidence type="ECO:0000313" key="2">
    <source>
        <dbReference type="EMBL" id="GMR57936.1"/>
    </source>
</evidence>
<feature type="non-terminal residue" evidence="2">
    <location>
        <position position="102"/>
    </location>
</feature>
<feature type="compositionally biased region" description="Low complexity" evidence="1">
    <location>
        <begin position="51"/>
        <end position="102"/>
    </location>
</feature>
<comment type="caution">
    <text evidence="2">The sequence shown here is derived from an EMBL/GenBank/DDBJ whole genome shotgun (WGS) entry which is preliminary data.</text>
</comment>
<reference evidence="3" key="1">
    <citation type="submission" date="2022-10" db="EMBL/GenBank/DDBJ databases">
        <title>Genome assembly of Pristionchus species.</title>
        <authorList>
            <person name="Yoshida K."/>
            <person name="Sommer R.J."/>
        </authorList>
    </citation>
    <scope>NUCLEOTIDE SEQUENCE [LARGE SCALE GENOMIC DNA]</scope>
    <source>
        <strain evidence="3">RS5460</strain>
    </source>
</reference>
<sequence length="102" mass="9927">SSPLPATTSTRDSDSTMSSSRTGRSSTVSVGGPGKASTAGGRNDGATLDKTPLAFTATALAEATTPPTKSVSPPSTASASTQESGSPNVPTVSPSSNSEAVR</sequence>
<protein>
    <submittedName>
        <fullName evidence="2">Uncharacterized protein</fullName>
    </submittedName>
</protein>
<accession>A0AAN5D6X5</accession>
<name>A0AAN5D6X5_9BILA</name>
<keyword evidence="3" id="KW-1185">Reference proteome</keyword>
<feature type="region of interest" description="Disordered" evidence="1">
    <location>
        <begin position="1"/>
        <end position="102"/>
    </location>
</feature>
<evidence type="ECO:0000256" key="1">
    <source>
        <dbReference type="SAM" id="MobiDB-lite"/>
    </source>
</evidence>
<dbReference type="EMBL" id="BTRK01000006">
    <property type="protein sequence ID" value="GMR57936.1"/>
    <property type="molecule type" value="Genomic_DNA"/>
</dbReference>
<gene>
    <name evidence="2" type="ORF">PMAYCL1PPCAC_28131</name>
</gene>
<proteinExistence type="predicted"/>
<feature type="non-terminal residue" evidence="2">
    <location>
        <position position="1"/>
    </location>
</feature>
<dbReference type="Proteomes" id="UP001328107">
    <property type="component" value="Unassembled WGS sequence"/>
</dbReference>